<dbReference type="InterPro" id="IPR002640">
    <property type="entry name" value="Arylesterase"/>
</dbReference>
<proteinExistence type="inferred from homology"/>
<evidence type="ECO:0000256" key="4">
    <source>
        <dbReference type="ARBA" id="ARBA00023180"/>
    </source>
</evidence>
<dbReference type="OrthoDB" id="5307922at2759"/>
<dbReference type="PANTHER" id="PTHR11799">
    <property type="entry name" value="PARAOXONASE"/>
    <property type="match status" value="1"/>
</dbReference>
<keyword evidence="5" id="KW-0106">Calcium</keyword>
<organism evidence="6 7">
    <name type="scientific">Rhizopus stolonifer</name>
    <name type="common">Rhizopus nigricans</name>
    <dbReference type="NCBI Taxonomy" id="4846"/>
    <lineage>
        <taxon>Eukaryota</taxon>
        <taxon>Fungi</taxon>
        <taxon>Fungi incertae sedis</taxon>
        <taxon>Mucoromycota</taxon>
        <taxon>Mucoromycotina</taxon>
        <taxon>Mucoromycetes</taxon>
        <taxon>Mucorales</taxon>
        <taxon>Mucorineae</taxon>
        <taxon>Rhizopodaceae</taxon>
        <taxon>Rhizopus</taxon>
    </lineage>
</organism>
<dbReference type="SUPFAM" id="SSF63829">
    <property type="entry name" value="Calcium-dependent phosphotriesterase"/>
    <property type="match status" value="1"/>
</dbReference>
<dbReference type="InterPro" id="IPR011042">
    <property type="entry name" value="6-blade_b-propeller_TolB-like"/>
</dbReference>
<feature type="binding site" evidence="5">
    <location>
        <position position="125"/>
    </location>
    <ligand>
        <name>Ca(2+)</name>
        <dbReference type="ChEBI" id="CHEBI:29108"/>
        <label>1</label>
        <note>catalytic</note>
    </ligand>
</feature>
<evidence type="ECO:0000256" key="2">
    <source>
        <dbReference type="ARBA" id="ARBA00022801"/>
    </source>
</evidence>
<dbReference type="Pfam" id="PF01731">
    <property type="entry name" value="Arylesterase"/>
    <property type="match status" value="1"/>
</dbReference>
<dbReference type="Gene3D" id="2.120.10.30">
    <property type="entry name" value="TolB, C-terminal domain"/>
    <property type="match status" value="1"/>
</dbReference>
<feature type="binding site" evidence="5">
    <location>
        <position position="242"/>
    </location>
    <ligand>
        <name>Ca(2+)</name>
        <dbReference type="ChEBI" id="CHEBI:29108"/>
        <label>1</label>
        <note>catalytic</note>
    </ligand>
</feature>
<evidence type="ECO:0000256" key="5">
    <source>
        <dbReference type="PIRSR" id="PIRSR602640-2"/>
    </source>
</evidence>
<keyword evidence="3" id="KW-1015">Disulfide bond</keyword>
<evidence type="ECO:0000313" key="7">
    <source>
        <dbReference type="Proteomes" id="UP000253551"/>
    </source>
</evidence>
<name>A0A367JXR5_RHIST</name>
<comment type="cofactor">
    <cofactor evidence="5">
        <name>Ca(2+)</name>
        <dbReference type="ChEBI" id="CHEBI:29108"/>
    </cofactor>
    <text evidence="5">Binds 2 calcium ions per subunit.</text>
</comment>
<dbReference type="GO" id="GO:0004064">
    <property type="term" value="F:arylesterase activity"/>
    <property type="evidence" value="ECO:0007669"/>
    <property type="project" value="InterPro"/>
</dbReference>
<sequence>MSNDTGIAYVTCDPSRTKYNKVMGINNLLPGERPSNAGIWRVDYASVPASIEKFTVDVQQTNVMSDYHTLGINVDIHPETGEKTLVTVNVPLDGIPSVEFFTLDDNSVHLVHKRTVRDPKMYNPNSIHIIKDVRFRADDGTPSFFFSNDHYFHNRYLKMIENYFFYLSNVGFYNARTGRVEKGVNGLLFANGVTGTDNVLFIAETYRRSVKQYKMATTLDSQGMPHIHLDYVNEAKFNMAVDNLDYNAEKQLLVVAGHPKPLYFLQYIKKKNNDDMVKPPSQVDIWDVVSGETKTLMQDDGALFGTSTAGSLDLTNSKLVVSGLYEEGLLVCDL</sequence>
<feature type="binding site" evidence="5">
    <location>
        <position position="243"/>
    </location>
    <ligand>
        <name>Ca(2+)</name>
        <dbReference type="ChEBI" id="CHEBI:29108"/>
        <label>1</label>
        <note>catalytic</note>
    </ligand>
</feature>
<keyword evidence="2" id="KW-0378">Hydrolase</keyword>
<evidence type="ECO:0008006" key="8">
    <source>
        <dbReference type="Google" id="ProtNLM"/>
    </source>
</evidence>
<protein>
    <recommendedName>
        <fullName evidence="8">Serum paraoxonase/arylesterase 2</fullName>
    </recommendedName>
</protein>
<dbReference type="EMBL" id="PJQM01002528">
    <property type="protein sequence ID" value="RCH94679.1"/>
    <property type="molecule type" value="Genomic_DNA"/>
</dbReference>
<feature type="binding site" evidence="5">
    <location>
        <position position="72"/>
    </location>
    <ligand>
        <name>Ca(2+)</name>
        <dbReference type="ChEBI" id="CHEBI:29108"/>
        <label>1</label>
        <note>catalytic</note>
    </ligand>
</feature>
<keyword evidence="5" id="KW-0479">Metal-binding</keyword>
<evidence type="ECO:0000313" key="6">
    <source>
        <dbReference type="EMBL" id="RCH94679.1"/>
    </source>
</evidence>
<feature type="binding site" evidence="5">
    <location>
        <position position="191"/>
    </location>
    <ligand>
        <name>Ca(2+)</name>
        <dbReference type="ChEBI" id="CHEBI:29108"/>
        <label>1</label>
        <note>catalytic</note>
    </ligand>
</feature>
<gene>
    <name evidence="6" type="ORF">CU098_010680</name>
</gene>
<comment type="caution">
    <text evidence="6">The sequence shown here is derived from an EMBL/GenBank/DDBJ whole genome shotgun (WGS) entry which is preliminary data.</text>
</comment>
<keyword evidence="4" id="KW-0325">Glycoprotein</keyword>
<accession>A0A367JXR5</accession>
<comment type="similarity">
    <text evidence="1">Belongs to the paraoxonase family.</text>
</comment>
<evidence type="ECO:0000256" key="1">
    <source>
        <dbReference type="ARBA" id="ARBA00008595"/>
    </source>
</evidence>
<evidence type="ECO:0000256" key="3">
    <source>
        <dbReference type="ARBA" id="ARBA00023157"/>
    </source>
</evidence>
<dbReference type="GO" id="GO:0046872">
    <property type="term" value="F:metal ion binding"/>
    <property type="evidence" value="ECO:0007669"/>
    <property type="project" value="UniProtKB-KW"/>
</dbReference>
<dbReference type="AlphaFoldDB" id="A0A367JXR5"/>
<dbReference type="InterPro" id="IPR051288">
    <property type="entry name" value="Serum_paraoxonase/arylesterase"/>
</dbReference>
<dbReference type="Proteomes" id="UP000253551">
    <property type="component" value="Unassembled WGS sequence"/>
</dbReference>
<keyword evidence="7" id="KW-1185">Reference proteome</keyword>
<dbReference type="PANTHER" id="PTHR11799:SF30">
    <property type="entry name" value="SERUM PARAOXONASE_ARYLESTERASE 2"/>
    <property type="match status" value="1"/>
</dbReference>
<reference evidence="6 7" key="1">
    <citation type="journal article" date="2018" name="G3 (Bethesda)">
        <title>Phylogenetic and Phylogenomic Definition of Rhizopus Species.</title>
        <authorList>
            <person name="Gryganskyi A.P."/>
            <person name="Golan J."/>
            <person name="Dolatabadi S."/>
            <person name="Mondo S."/>
            <person name="Robb S."/>
            <person name="Idnurm A."/>
            <person name="Muszewska A."/>
            <person name="Steczkiewicz K."/>
            <person name="Masonjones S."/>
            <person name="Liao H.L."/>
            <person name="Gajdeczka M.T."/>
            <person name="Anike F."/>
            <person name="Vuek A."/>
            <person name="Anishchenko I.M."/>
            <person name="Voigt K."/>
            <person name="de Hoog G.S."/>
            <person name="Smith M.E."/>
            <person name="Heitman J."/>
            <person name="Vilgalys R."/>
            <person name="Stajich J.E."/>
        </authorList>
    </citation>
    <scope>NUCLEOTIDE SEQUENCE [LARGE SCALE GENOMIC DNA]</scope>
    <source>
        <strain evidence="6 7">LSU 92-RS-03</strain>
    </source>
</reference>